<proteinExistence type="predicted"/>
<accession>K4JP51</accession>
<evidence type="ECO:0000313" key="1">
    <source>
        <dbReference type="EMBL" id="AFU86791.1"/>
    </source>
</evidence>
<dbReference type="Proteomes" id="UP000000461">
    <property type="component" value="Segment"/>
</dbReference>
<reference evidence="1 2" key="1">
    <citation type="journal article" date="2012" name="BMC Genomics">
        <title>The Caulobacter crescentus phage phiCbK: genomics of a canonical phage.</title>
        <authorList>
            <person name="Gill J.J."/>
            <person name="Berry J.D."/>
            <person name="Russell W.K."/>
            <person name="Lessor L."/>
            <person name="Escobar Garcia D.A."/>
            <person name="Hernandez D."/>
            <person name="Kane A."/>
            <person name="Keene J."/>
            <person name="Maddox M."/>
            <person name="Martin R."/>
            <person name="Mohan S."/>
            <person name="Thorn A.M."/>
            <person name="Russell D.H."/>
            <person name="Young R."/>
        </authorList>
    </citation>
    <scope>NUCLEOTIDE SEQUENCE [LARGE SCALE GENOMIC DNA]</scope>
</reference>
<organism evidence="1 2">
    <name type="scientific">Caulobacter phage CcrRogue</name>
    <dbReference type="NCBI Taxonomy" id="2927986"/>
    <lineage>
        <taxon>Viruses</taxon>
        <taxon>Duplodnaviria</taxon>
        <taxon>Heunggongvirae</taxon>
        <taxon>Uroviricota</taxon>
        <taxon>Caudoviricetes</taxon>
        <taxon>Jeanschmidtviridae</taxon>
        <taxon>Poindextervirus</taxon>
        <taxon>Poindextervirus rogue</taxon>
    </lineage>
</organism>
<evidence type="ECO:0000313" key="2">
    <source>
        <dbReference type="Proteomes" id="UP000000461"/>
    </source>
</evidence>
<protein>
    <submittedName>
        <fullName evidence="1">Uncharacterized protein</fullName>
    </submittedName>
</protein>
<gene>
    <name evidence="1" type="ORF">CcrRogue_gp309</name>
</gene>
<sequence length="94" mass="10877">MPKLWNKPVPLKAQPIPYQIERYLLNHRDVRLVRGRDGWFRLQGRTGVNHFRSVPGSGRYSARTAMLCVDSLCTVESFDECNRPDVIGLHRDVI</sequence>
<keyword evidence="2" id="KW-1185">Reference proteome</keyword>
<dbReference type="EMBL" id="JX100814">
    <property type="protein sequence ID" value="AFU86791.1"/>
    <property type="molecule type" value="Genomic_DNA"/>
</dbReference>
<dbReference type="KEGG" id="vg:13996090"/>
<name>K4JP51_9CAUD</name>
<dbReference type="OrthoDB" id="36164at10239"/>